<dbReference type="InterPro" id="IPR011333">
    <property type="entry name" value="SKP1/BTB/POZ_sf"/>
</dbReference>
<evidence type="ECO:0000313" key="3">
    <source>
        <dbReference type="EMBL" id="CAL8086111.1"/>
    </source>
</evidence>
<sequence length="499" mass="56036">MECRLVKDTALDSHSYVLHNTNNNQHTRWSYELDTIYEIDDCGVNHEKKVFEWNGDTGFYMMFLNERKSKETGAFHGRVDKRLILMKDDNYGANFCFPGSKICILANAQGTDPERNNDNDANGSDREAIIILSICQCAGCMTPASFFVGDIRGMVGDKRGHAEVHQDQVPDEEENTSSNDNSSDEFSEEDEDGSGWSEYSPVIDTAEIKPVSVKLELECGKEKICLVYDFKPGCTKSYDLSNDMCPTNRPHVVYYATIKLKDLEPFPWEEYERIFADSSAGGIRRVPLENGYFTANGKCIRLEYGNGDHNSISICEIKDVSKKIADEHSLLNQIREDNDEVADFLVVSPDPNGKEFPVHKSMLAARSHVFVGMFAQEHIRGINEGKLFIPRNFSVGNAVVVTNETVEAFVMAIYYKQSKLISSDGEVAAGLLLLAHQYDLMDVVASTSKVIIRKLKAGKWTNGPVLQDLLCFARLEGSNQIITRLKKTIDVLLKKVEKL</sequence>
<dbReference type="Gene3D" id="3.30.710.10">
    <property type="entry name" value="Potassium Channel Kv1.1, Chain A"/>
    <property type="match status" value="1"/>
</dbReference>
<gene>
    <name evidence="3" type="ORF">ODALV1_LOCUS6337</name>
</gene>
<dbReference type="PROSITE" id="PS50097">
    <property type="entry name" value="BTB"/>
    <property type="match status" value="1"/>
</dbReference>
<evidence type="ECO:0000313" key="4">
    <source>
        <dbReference type="Proteomes" id="UP001642540"/>
    </source>
</evidence>
<dbReference type="Proteomes" id="UP001642540">
    <property type="component" value="Unassembled WGS sequence"/>
</dbReference>
<evidence type="ECO:0000259" key="2">
    <source>
        <dbReference type="PROSITE" id="PS50097"/>
    </source>
</evidence>
<feature type="compositionally biased region" description="Acidic residues" evidence="1">
    <location>
        <begin position="182"/>
        <end position="193"/>
    </location>
</feature>
<accession>A0ABP1Q1S9</accession>
<evidence type="ECO:0000256" key="1">
    <source>
        <dbReference type="SAM" id="MobiDB-lite"/>
    </source>
</evidence>
<comment type="caution">
    <text evidence="3">The sequence shown here is derived from an EMBL/GenBank/DDBJ whole genome shotgun (WGS) entry which is preliminary data.</text>
</comment>
<keyword evidence="4" id="KW-1185">Reference proteome</keyword>
<feature type="region of interest" description="Disordered" evidence="1">
    <location>
        <begin position="160"/>
        <end position="200"/>
    </location>
</feature>
<proteinExistence type="predicted"/>
<name>A0ABP1Q1S9_9HEXA</name>
<dbReference type="Pfam" id="PF00651">
    <property type="entry name" value="BTB"/>
    <property type="match status" value="1"/>
</dbReference>
<organism evidence="3 4">
    <name type="scientific">Orchesella dallaii</name>
    <dbReference type="NCBI Taxonomy" id="48710"/>
    <lineage>
        <taxon>Eukaryota</taxon>
        <taxon>Metazoa</taxon>
        <taxon>Ecdysozoa</taxon>
        <taxon>Arthropoda</taxon>
        <taxon>Hexapoda</taxon>
        <taxon>Collembola</taxon>
        <taxon>Entomobryomorpha</taxon>
        <taxon>Entomobryoidea</taxon>
        <taxon>Orchesellidae</taxon>
        <taxon>Orchesellinae</taxon>
        <taxon>Orchesella</taxon>
    </lineage>
</organism>
<reference evidence="3 4" key="1">
    <citation type="submission" date="2024-08" db="EMBL/GenBank/DDBJ databases">
        <authorList>
            <person name="Cucini C."/>
            <person name="Frati F."/>
        </authorList>
    </citation>
    <scope>NUCLEOTIDE SEQUENCE [LARGE SCALE GENOMIC DNA]</scope>
</reference>
<dbReference type="SUPFAM" id="SSF54695">
    <property type="entry name" value="POZ domain"/>
    <property type="match status" value="1"/>
</dbReference>
<dbReference type="EMBL" id="CAXLJM020000019">
    <property type="protein sequence ID" value="CAL8086111.1"/>
    <property type="molecule type" value="Genomic_DNA"/>
</dbReference>
<protein>
    <recommendedName>
        <fullName evidence="2">BTB domain-containing protein</fullName>
    </recommendedName>
</protein>
<dbReference type="InterPro" id="IPR000210">
    <property type="entry name" value="BTB/POZ_dom"/>
</dbReference>
<feature type="domain" description="BTB" evidence="2">
    <location>
        <begin position="342"/>
        <end position="422"/>
    </location>
</feature>